<gene>
    <name evidence="4" type="ORF">WG66_4488</name>
</gene>
<dbReference type="Proteomes" id="UP000054988">
    <property type="component" value="Unassembled WGS sequence"/>
</dbReference>
<organism evidence="4 5">
    <name type="scientific">Moniliophthora roreri</name>
    <name type="common">Frosty pod rot fungus</name>
    <name type="synonym">Monilia roreri</name>
    <dbReference type="NCBI Taxonomy" id="221103"/>
    <lineage>
        <taxon>Eukaryota</taxon>
        <taxon>Fungi</taxon>
        <taxon>Dikarya</taxon>
        <taxon>Basidiomycota</taxon>
        <taxon>Agaricomycotina</taxon>
        <taxon>Agaricomycetes</taxon>
        <taxon>Agaricomycetidae</taxon>
        <taxon>Agaricales</taxon>
        <taxon>Marasmiineae</taxon>
        <taxon>Marasmiaceae</taxon>
        <taxon>Moniliophthora</taxon>
    </lineage>
</organism>
<dbReference type="Gene3D" id="3.40.50.720">
    <property type="entry name" value="NAD(P)-binding Rossmann-like Domain"/>
    <property type="match status" value="1"/>
</dbReference>
<dbReference type="InterPro" id="IPR036291">
    <property type="entry name" value="NAD(P)-bd_dom_sf"/>
</dbReference>
<dbReference type="InterPro" id="IPR020904">
    <property type="entry name" value="Sc_DH/Rdtase_CS"/>
</dbReference>
<name>A0A0W0G301_MONRR</name>
<dbReference type="AlphaFoldDB" id="A0A0W0G301"/>
<dbReference type="eggNOG" id="KOG0725">
    <property type="taxonomic scope" value="Eukaryota"/>
</dbReference>
<protein>
    <recommendedName>
        <fullName evidence="6">Acetoin reductase family protein</fullName>
    </recommendedName>
</protein>
<dbReference type="PROSITE" id="PS00061">
    <property type="entry name" value="ADH_SHORT"/>
    <property type="match status" value="1"/>
</dbReference>
<dbReference type="InterPro" id="IPR002347">
    <property type="entry name" value="SDR_fam"/>
</dbReference>
<keyword evidence="2" id="KW-0521">NADP</keyword>
<dbReference type="GO" id="GO:0016491">
    <property type="term" value="F:oxidoreductase activity"/>
    <property type="evidence" value="ECO:0007669"/>
    <property type="project" value="UniProtKB-KW"/>
</dbReference>
<accession>A0A0W0G301</accession>
<keyword evidence="3" id="KW-0560">Oxidoreductase</keyword>
<evidence type="ECO:0000256" key="2">
    <source>
        <dbReference type="ARBA" id="ARBA00022857"/>
    </source>
</evidence>
<dbReference type="FunFam" id="3.40.50.720:FF:000084">
    <property type="entry name" value="Short-chain dehydrogenase reductase"/>
    <property type="match status" value="1"/>
</dbReference>
<dbReference type="PANTHER" id="PTHR24321:SF8">
    <property type="entry name" value="ESTRADIOL 17-BETA-DEHYDROGENASE 8-RELATED"/>
    <property type="match status" value="1"/>
</dbReference>
<proteinExistence type="inferred from homology"/>
<reference evidence="4 5" key="1">
    <citation type="submission" date="2015-12" db="EMBL/GenBank/DDBJ databases">
        <title>Draft genome sequence of Moniliophthora roreri, the causal agent of frosty pod rot of cacao.</title>
        <authorList>
            <person name="Aime M.C."/>
            <person name="Diaz-Valderrama J.R."/>
            <person name="Kijpornyongpan T."/>
            <person name="Phillips-Mora W."/>
        </authorList>
    </citation>
    <scope>NUCLEOTIDE SEQUENCE [LARGE SCALE GENOMIC DNA]</scope>
    <source>
        <strain evidence="4 5">MCA 2952</strain>
    </source>
</reference>
<dbReference type="SUPFAM" id="SSF51735">
    <property type="entry name" value="NAD(P)-binding Rossmann-fold domains"/>
    <property type="match status" value="1"/>
</dbReference>
<comment type="caution">
    <text evidence="4">The sequence shown here is derived from an EMBL/GenBank/DDBJ whole genome shotgun (WGS) entry which is preliminary data.</text>
</comment>
<dbReference type="PRINTS" id="PR00080">
    <property type="entry name" value="SDRFAMILY"/>
</dbReference>
<evidence type="ECO:0000256" key="1">
    <source>
        <dbReference type="ARBA" id="ARBA00006484"/>
    </source>
</evidence>
<evidence type="ECO:0000313" key="5">
    <source>
        <dbReference type="Proteomes" id="UP000054988"/>
    </source>
</evidence>
<dbReference type="PANTHER" id="PTHR24321">
    <property type="entry name" value="DEHYDROGENASES, SHORT CHAIN"/>
    <property type="match status" value="1"/>
</dbReference>
<evidence type="ECO:0000313" key="4">
    <source>
        <dbReference type="EMBL" id="KTB42938.1"/>
    </source>
</evidence>
<dbReference type="Pfam" id="PF13561">
    <property type="entry name" value="adh_short_C2"/>
    <property type="match status" value="1"/>
</dbReference>
<dbReference type="PRINTS" id="PR00081">
    <property type="entry name" value="GDHRDH"/>
</dbReference>
<dbReference type="EMBL" id="LATX01001272">
    <property type="protein sequence ID" value="KTB42938.1"/>
    <property type="molecule type" value="Genomic_DNA"/>
</dbReference>
<sequence>MLNRVALITGAAQGIGKSVAIRLARDGFDVAINDIASKSTELQQLAESITQTTHRRVHIAPGDVSVEGDVERIVGSTVAELGGLDVMVANAGILPAVSSIETSLLADWDRVMSVNARSAYLCYKHAAKQMIAQGRGGRIIGASSLNGKQGTAMSAAYTASKFAIRGLTQSVAHDLGQYGITVNAYAPGFIRTDMSKSAFSEDSAGQEVIQQQFIQASALRKAGEPEDIASIVSYLASEEAHFITGQTISVNGGKFFD</sequence>
<evidence type="ECO:0008006" key="6">
    <source>
        <dbReference type="Google" id="ProtNLM"/>
    </source>
</evidence>
<evidence type="ECO:0000256" key="3">
    <source>
        <dbReference type="ARBA" id="ARBA00023002"/>
    </source>
</evidence>
<comment type="similarity">
    <text evidence="1">Belongs to the short-chain dehydrogenases/reductases (SDR) family.</text>
</comment>